<dbReference type="SMART" id="SM00387">
    <property type="entry name" value="HATPase_c"/>
    <property type="match status" value="1"/>
</dbReference>
<feature type="transmembrane region" description="Helical" evidence="9">
    <location>
        <begin position="159"/>
        <end position="177"/>
    </location>
</feature>
<proteinExistence type="predicted"/>
<keyword evidence="6" id="KW-0418">Kinase</keyword>
<evidence type="ECO:0000313" key="12">
    <source>
        <dbReference type="Proteomes" id="UP001596113"/>
    </source>
</evidence>
<evidence type="ECO:0000256" key="3">
    <source>
        <dbReference type="ARBA" id="ARBA00022553"/>
    </source>
</evidence>
<feature type="domain" description="Histidine kinase" evidence="10">
    <location>
        <begin position="230"/>
        <end position="438"/>
    </location>
</feature>
<dbReference type="Pfam" id="PF02518">
    <property type="entry name" value="HATPase_c"/>
    <property type="match status" value="1"/>
</dbReference>
<organism evidence="11 12">
    <name type="scientific">Cohnella soli</name>
    <dbReference type="NCBI Taxonomy" id="425005"/>
    <lineage>
        <taxon>Bacteria</taxon>
        <taxon>Bacillati</taxon>
        <taxon>Bacillota</taxon>
        <taxon>Bacilli</taxon>
        <taxon>Bacillales</taxon>
        <taxon>Paenibacillaceae</taxon>
        <taxon>Cohnella</taxon>
    </lineage>
</organism>
<feature type="transmembrane region" description="Helical" evidence="9">
    <location>
        <begin position="68"/>
        <end position="87"/>
    </location>
</feature>
<protein>
    <recommendedName>
        <fullName evidence="2">histidine kinase</fullName>
        <ecNumber evidence="2">2.7.13.3</ecNumber>
    </recommendedName>
</protein>
<feature type="transmembrane region" description="Helical" evidence="9">
    <location>
        <begin position="183"/>
        <end position="205"/>
    </location>
</feature>
<keyword evidence="3" id="KW-0597">Phosphoprotein</keyword>
<keyword evidence="5" id="KW-0547">Nucleotide-binding</keyword>
<evidence type="ECO:0000256" key="7">
    <source>
        <dbReference type="ARBA" id="ARBA00022840"/>
    </source>
</evidence>
<reference evidence="12" key="1">
    <citation type="journal article" date="2019" name="Int. J. Syst. Evol. Microbiol.">
        <title>The Global Catalogue of Microorganisms (GCM) 10K type strain sequencing project: providing services to taxonomists for standard genome sequencing and annotation.</title>
        <authorList>
            <consortium name="The Broad Institute Genomics Platform"/>
            <consortium name="The Broad Institute Genome Sequencing Center for Infectious Disease"/>
            <person name="Wu L."/>
            <person name="Ma J."/>
        </authorList>
    </citation>
    <scope>NUCLEOTIDE SEQUENCE [LARGE SCALE GENOMIC DNA]</scope>
    <source>
        <strain evidence="12">CGMCC 1.18575</strain>
    </source>
</reference>
<dbReference type="Gene3D" id="3.30.565.10">
    <property type="entry name" value="Histidine kinase-like ATPase, C-terminal domain"/>
    <property type="match status" value="1"/>
</dbReference>
<feature type="transmembrane region" description="Helical" evidence="9">
    <location>
        <begin position="27"/>
        <end position="48"/>
    </location>
</feature>
<dbReference type="SUPFAM" id="SSF55874">
    <property type="entry name" value="ATPase domain of HSP90 chaperone/DNA topoisomerase II/histidine kinase"/>
    <property type="match status" value="1"/>
</dbReference>
<keyword evidence="4" id="KW-0808">Transferase</keyword>
<dbReference type="InterPro" id="IPR003594">
    <property type="entry name" value="HATPase_dom"/>
</dbReference>
<evidence type="ECO:0000313" key="11">
    <source>
        <dbReference type="EMBL" id="MFC5404592.1"/>
    </source>
</evidence>
<keyword evidence="12" id="KW-1185">Reference proteome</keyword>
<keyword evidence="7 11" id="KW-0067">ATP-binding</keyword>
<comment type="catalytic activity">
    <reaction evidence="1">
        <text>ATP + protein L-histidine = ADP + protein N-phospho-L-histidine.</text>
        <dbReference type="EC" id="2.7.13.3"/>
    </reaction>
</comment>
<feature type="transmembrane region" description="Helical" evidence="9">
    <location>
        <begin position="5"/>
        <end position="20"/>
    </location>
</feature>
<accession>A0ABW0HXJ9</accession>
<sequence>MDIFAALMIIVLVSLFYYSARRRAIRWFMLSVLLAIAGVMSFIIDALLPYYPQGINSAWVTLSEGANRFLLFLCGFSAYAVLMFAIVYSGRAKPAVERLFAYVLPLATSILDWYHPVHPIEANDNVLLSTQNFYTFSAGVLLVYFTLKERNPRKRRERTITSLGLVPPIMLGAVLAVNVNVYISAYLAVAIFIVIFLFLVFRYGFFGIRIVMHRQLLDQTVKGIATGSIMMNHAIKNHATNIQLLTREMKEKFGEADQQEGLDLVMTESQQIMNMVRRIQSQIEDIDLRLESCDLTALIEDVLSSLQMRIGTRPIRVLRTWSGPVTGGCDKVHMQEVFYNIIHNAVDAIGDQAGTVQVRAEQTRKHLIVEITDSGVGIAKADIEKIFDPFFSTKLGDRHFGLGLSYCYLVVQRHGGTIEAISQKGTGTTFTVTLPVKLPRRALVDTSYADVSSAIQG</sequence>
<dbReference type="Proteomes" id="UP001596113">
    <property type="component" value="Unassembled WGS sequence"/>
</dbReference>
<feature type="transmembrane region" description="Helical" evidence="9">
    <location>
        <begin position="127"/>
        <end position="147"/>
    </location>
</feature>
<comment type="caution">
    <text evidence="11">The sequence shown here is derived from an EMBL/GenBank/DDBJ whole genome shotgun (WGS) entry which is preliminary data.</text>
</comment>
<evidence type="ECO:0000256" key="9">
    <source>
        <dbReference type="SAM" id="Phobius"/>
    </source>
</evidence>
<evidence type="ECO:0000256" key="5">
    <source>
        <dbReference type="ARBA" id="ARBA00022741"/>
    </source>
</evidence>
<keyword evidence="8" id="KW-0902">Two-component regulatory system</keyword>
<evidence type="ECO:0000256" key="4">
    <source>
        <dbReference type="ARBA" id="ARBA00022679"/>
    </source>
</evidence>
<dbReference type="EMBL" id="JBHSMI010000028">
    <property type="protein sequence ID" value="MFC5404592.1"/>
    <property type="molecule type" value="Genomic_DNA"/>
</dbReference>
<dbReference type="GO" id="GO:0005524">
    <property type="term" value="F:ATP binding"/>
    <property type="evidence" value="ECO:0007669"/>
    <property type="project" value="UniProtKB-KW"/>
</dbReference>
<evidence type="ECO:0000256" key="2">
    <source>
        <dbReference type="ARBA" id="ARBA00012438"/>
    </source>
</evidence>
<evidence type="ECO:0000256" key="1">
    <source>
        <dbReference type="ARBA" id="ARBA00000085"/>
    </source>
</evidence>
<feature type="transmembrane region" description="Helical" evidence="9">
    <location>
        <begin position="99"/>
        <end position="115"/>
    </location>
</feature>
<dbReference type="InterPro" id="IPR004358">
    <property type="entry name" value="Sig_transdc_His_kin-like_C"/>
</dbReference>
<evidence type="ECO:0000259" key="10">
    <source>
        <dbReference type="PROSITE" id="PS50109"/>
    </source>
</evidence>
<dbReference type="InterPro" id="IPR036890">
    <property type="entry name" value="HATPase_C_sf"/>
</dbReference>
<name>A0ABW0HXJ9_9BACL</name>
<dbReference type="PROSITE" id="PS50109">
    <property type="entry name" value="HIS_KIN"/>
    <property type="match status" value="1"/>
</dbReference>
<evidence type="ECO:0000256" key="8">
    <source>
        <dbReference type="ARBA" id="ARBA00023012"/>
    </source>
</evidence>
<keyword evidence="9" id="KW-0812">Transmembrane</keyword>
<keyword evidence="9" id="KW-0472">Membrane</keyword>
<gene>
    <name evidence="11" type="ORF">ACFPOF_17795</name>
</gene>
<dbReference type="PANTHER" id="PTHR43065">
    <property type="entry name" value="SENSOR HISTIDINE KINASE"/>
    <property type="match status" value="1"/>
</dbReference>
<dbReference type="PRINTS" id="PR00344">
    <property type="entry name" value="BCTRLSENSOR"/>
</dbReference>
<dbReference type="RefSeq" id="WP_378135020.1">
    <property type="nucleotide sequence ID" value="NZ_JBHSMI010000028.1"/>
</dbReference>
<keyword evidence="9" id="KW-1133">Transmembrane helix</keyword>
<dbReference type="EC" id="2.7.13.3" evidence="2"/>
<dbReference type="PANTHER" id="PTHR43065:SF10">
    <property type="entry name" value="PEROXIDE STRESS-ACTIVATED HISTIDINE KINASE MAK3"/>
    <property type="match status" value="1"/>
</dbReference>
<dbReference type="InterPro" id="IPR005467">
    <property type="entry name" value="His_kinase_dom"/>
</dbReference>
<evidence type="ECO:0000256" key="6">
    <source>
        <dbReference type="ARBA" id="ARBA00022777"/>
    </source>
</evidence>